<gene>
    <name evidence="1" type="ORF">LSAT_V11C400164210</name>
</gene>
<name>A0A9R1VTR7_LACSA</name>
<proteinExistence type="predicted"/>
<accession>A0A9R1VTR7</accession>
<evidence type="ECO:0000313" key="1">
    <source>
        <dbReference type="EMBL" id="KAJ0212435.1"/>
    </source>
</evidence>
<evidence type="ECO:0008006" key="3">
    <source>
        <dbReference type="Google" id="ProtNLM"/>
    </source>
</evidence>
<comment type="caution">
    <text evidence="1">The sequence shown here is derived from an EMBL/GenBank/DDBJ whole genome shotgun (WGS) entry which is preliminary data.</text>
</comment>
<dbReference type="EMBL" id="NBSK02000004">
    <property type="protein sequence ID" value="KAJ0212435.1"/>
    <property type="molecule type" value="Genomic_DNA"/>
</dbReference>
<evidence type="ECO:0000313" key="2">
    <source>
        <dbReference type="Proteomes" id="UP000235145"/>
    </source>
</evidence>
<dbReference type="AlphaFoldDB" id="A0A9R1VTR7"/>
<dbReference type="PANTHER" id="PTHR33116:SF78">
    <property type="entry name" value="OS12G0587133 PROTEIN"/>
    <property type="match status" value="1"/>
</dbReference>
<protein>
    <recommendedName>
        <fullName evidence="3">Reverse transcriptase domain-containing protein</fullName>
    </recommendedName>
</protein>
<dbReference type="Proteomes" id="UP000235145">
    <property type="component" value="Unassembled WGS sequence"/>
</dbReference>
<dbReference type="PANTHER" id="PTHR33116">
    <property type="entry name" value="REVERSE TRANSCRIPTASE ZINC-BINDING DOMAIN-CONTAINING PROTEIN-RELATED-RELATED"/>
    <property type="match status" value="1"/>
</dbReference>
<organism evidence="1 2">
    <name type="scientific">Lactuca sativa</name>
    <name type="common">Garden lettuce</name>
    <dbReference type="NCBI Taxonomy" id="4236"/>
    <lineage>
        <taxon>Eukaryota</taxon>
        <taxon>Viridiplantae</taxon>
        <taxon>Streptophyta</taxon>
        <taxon>Embryophyta</taxon>
        <taxon>Tracheophyta</taxon>
        <taxon>Spermatophyta</taxon>
        <taxon>Magnoliopsida</taxon>
        <taxon>eudicotyledons</taxon>
        <taxon>Gunneridae</taxon>
        <taxon>Pentapetalae</taxon>
        <taxon>asterids</taxon>
        <taxon>campanulids</taxon>
        <taxon>Asterales</taxon>
        <taxon>Asteraceae</taxon>
        <taxon>Cichorioideae</taxon>
        <taxon>Cichorieae</taxon>
        <taxon>Lactucinae</taxon>
        <taxon>Lactuca</taxon>
    </lineage>
</organism>
<sequence length="127" mass="14434">MDRSSCLQGGGYQSSLFHELSLPNNDIFISHLMYVDDVTFLGDWSEINFVNLNKLLCYFFVASGLKVNLHHSKVYGFGVDAEEVNRFAIILKCEHASFPFTYLGRLVGANMKFAKNWISVVDQDQKT</sequence>
<keyword evidence="2" id="KW-1185">Reference proteome</keyword>
<reference evidence="1 2" key="1">
    <citation type="journal article" date="2017" name="Nat. Commun.">
        <title>Genome assembly with in vitro proximity ligation data and whole-genome triplication in lettuce.</title>
        <authorList>
            <person name="Reyes-Chin-Wo S."/>
            <person name="Wang Z."/>
            <person name="Yang X."/>
            <person name="Kozik A."/>
            <person name="Arikit S."/>
            <person name="Song C."/>
            <person name="Xia L."/>
            <person name="Froenicke L."/>
            <person name="Lavelle D.O."/>
            <person name="Truco M.J."/>
            <person name="Xia R."/>
            <person name="Zhu S."/>
            <person name="Xu C."/>
            <person name="Xu H."/>
            <person name="Xu X."/>
            <person name="Cox K."/>
            <person name="Korf I."/>
            <person name="Meyers B.C."/>
            <person name="Michelmore R.W."/>
        </authorList>
    </citation>
    <scope>NUCLEOTIDE SEQUENCE [LARGE SCALE GENOMIC DNA]</scope>
    <source>
        <strain evidence="2">cv. Salinas</strain>
        <tissue evidence="1">Seedlings</tissue>
    </source>
</reference>